<proteinExistence type="predicted"/>
<dbReference type="Proteomes" id="UP000789831">
    <property type="component" value="Unassembled WGS sequence"/>
</dbReference>
<reference evidence="1" key="1">
    <citation type="submission" date="2021-06" db="EMBL/GenBank/DDBJ databases">
        <authorList>
            <person name="Kallberg Y."/>
            <person name="Tangrot J."/>
            <person name="Rosling A."/>
        </authorList>
    </citation>
    <scope>NUCLEOTIDE SEQUENCE</scope>
    <source>
        <strain evidence="1">MT106</strain>
    </source>
</reference>
<feature type="non-terminal residue" evidence="1">
    <location>
        <position position="1"/>
    </location>
</feature>
<evidence type="ECO:0000313" key="1">
    <source>
        <dbReference type="EMBL" id="CAG8690924.1"/>
    </source>
</evidence>
<dbReference type="AlphaFoldDB" id="A0A9N9EU78"/>
<gene>
    <name evidence="1" type="ORF">AGERDE_LOCUS13100</name>
</gene>
<keyword evidence="2" id="KW-1185">Reference proteome</keyword>
<sequence length="51" mass="5980">GRLSVEQTFKRHTSISVTQIQTKQPSNIRHNETNLTGYRLFDTISRYNKTL</sequence>
<evidence type="ECO:0000313" key="2">
    <source>
        <dbReference type="Proteomes" id="UP000789831"/>
    </source>
</evidence>
<name>A0A9N9EU78_9GLOM</name>
<organism evidence="1 2">
    <name type="scientific">Ambispora gerdemannii</name>
    <dbReference type="NCBI Taxonomy" id="144530"/>
    <lineage>
        <taxon>Eukaryota</taxon>
        <taxon>Fungi</taxon>
        <taxon>Fungi incertae sedis</taxon>
        <taxon>Mucoromycota</taxon>
        <taxon>Glomeromycotina</taxon>
        <taxon>Glomeromycetes</taxon>
        <taxon>Archaeosporales</taxon>
        <taxon>Ambisporaceae</taxon>
        <taxon>Ambispora</taxon>
    </lineage>
</organism>
<comment type="caution">
    <text evidence="1">The sequence shown here is derived from an EMBL/GenBank/DDBJ whole genome shotgun (WGS) entry which is preliminary data.</text>
</comment>
<dbReference type="EMBL" id="CAJVPL010014390">
    <property type="protein sequence ID" value="CAG8690924.1"/>
    <property type="molecule type" value="Genomic_DNA"/>
</dbReference>
<protein>
    <submittedName>
        <fullName evidence="1">5394_t:CDS:1</fullName>
    </submittedName>
</protein>
<accession>A0A9N9EU78</accession>